<dbReference type="EMBL" id="ML212049">
    <property type="protein sequence ID" value="TFK79395.1"/>
    <property type="molecule type" value="Genomic_DNA"/>
</dbReference>
<dbReference type="AlphaFoldDB" id="A0A5C3NQ02"/>
<dbReference type="STRING" id="1314778.A0A5C3NQ02"/>
<organism evidence="3 4">
    <name type="scientific">Polyporus arcularius HHB13444</name>
    <dbReference type="NCBI Taxonomy" id="1314778"/>
    <lineage>
        <taxon>Eukaryota</taxon>
        <taxon>Fungi</taxon>
        <taxon>Dikarya</taxon>
        <taxon>Basidiomycota</taxon>
        <taxon>Agaricomycotina</taxon>
        <taxon>Agaricomycetes</taxon>
        <taxon>Polyporales</taxon>
        <taxon>Polyporaceae</taxon>
        <taxon>Polyporus</taxon>
    </lineage>
</organism>
<reference evidence="3 4" key="1">
    <citation type="journal article" date="2019" name="Nat. Ecol. Evol.">
        <title>Megaphylogeny resolves global patterns of mushroom evolution.</title>
        <authorList>
            <person name="Varga T."/>
            <person name="Krizsan K."/>
            <person name="Foldi C."/>
            <person name="Dima B."/>
            <person name="Sanchez-Garcia M."/>
            <person name="Sanchez-Ramirez S."/>
            <person name="Szollosi G.J."/>
            <person name="Szarkandi J.G."/>
            <person name="Papp V."/>
            <person name="Albert L."/>
            <person name="Andreopoulos W."/>
            <person name="Angelini C."/>
            <person name="Antonin V."/>
            <person name="Barry K.W."/>
            <person name="Bougher N.L."/>
            <person name="Buchanan P."/>
            <person name="Buyck B."/>
            <person name="Bense V."/>
            <person name="Catcheside P."/>
            <person name="Chovatia M."/>
            <person name="Cooper J."/>
            <person name="Damon W."/>
            <person name="Desjardin D."/>
            <person name="Finy P."/>
            <person name="Geml J."/>
            <person name="Haridas S."/>
            <person name="Hughes K."/>
            <person name="Justo A."/>
            <person name="Karasinski D."/>
            <person name="Kautmanova I."/>
            <person name="Kiss B."/>
            <person name="Kocsube S."/>
            <person name="Kotiranta H."/>
            <person name="LaButti K.M."/>
            <person name="Lechner B.E."/>
            <person name="Liimatainen K."/>
            <person name="Lipzen A."/>
            <person name="Lukacs Z."/>
            <person name="Mihaltcheva S."/>
            <person name="Morgado L.N."/>
            <person name="Niskanen T."/>
            <person name="Noordeloos M.E."/>
            <person name="Ohm R.A."/>
            <person name="Ortiz-Santana B."/>
            <person name="Ovrebo C."/>
            <person name="Racz N."/>
            <person name="Riley R."/>
            <person name="Savchenko A."/>
            <person name="Shiryaev A."/>
            <person name="Soop K."/>
            <person name="Spirin V."/>
            <person name="Szebenyi C."/>
            <person name="Tomsovsky M."/>
            <person name="Tulloss R.E."/>
            <person name="Uehling J."/>
            <person name="Grigoriev I.V."/>
            <person name="Vagvolgyi C."/>
            <person name="Papp T."/>
            <person name="Martin F.M."/>
            <person name="Miettinen O."/>
            <person name="Hibbett D.S."/>
            <person name="Nagy L.G."/>
        </authorList>
    </citation>
    <scope>NUCLEOTIDE SEQUENCE [LARGE SCALE GENOMIC DNA]</scope>
    <source>
        <strain evidence="3 4">HHB13444</strain>
    </source>
</reference>
<evidence type="ECO:0000259" key="2">
    <source>
        <dbReference type="PROSITE" id="PS50011"/>
    </source>
</evidence>
<keyword evidence="4" id="KW-1185">Reference proteome</keyword>
<keyword evidence="3" id="KW-0808">Transferase</keyword>
<dbReference type="PANTHER" id="PTHR11909">
    <property type="entry name" value="CASEIN KINASE-RELATED"/>
    <property type="match status" value="1"/>
</dbReference>
<dbReference type="Gene3D" id="1.10.510.10">
    <property type="entry name" value="Transferase(Phosphotransferase) domain 1"/>
    <property type="match status" value="1"/>
</dbReference>
<proteinExistence type="predicted"/>
<gene>
    <name evidence="3" type="ORF">K466DRAFT_18877</name>
</gene>
<dbReference type="SMART" id="SM00220">
    <property type="entry name" value="S_TKc"/>
    <property type="match status" value="1"/>
</dbReference>
<dbReference type="GO" id="GO:0005524">
    <property type="term" value="F:ATP binding"/>
    <property type="evidence" value="ECO:0007669"/>
    <property type="project" value="InterPro"/>
</dbReference>
<sequence>MFARTSPYPILNVAHLSTRSRDASVRFEREVGEGRVRLRAMQAACTMDHGRVLDDRDPPKLVAVKKCHVTDHDEHPRLQHEACALILLQGHQAIPDVYAWGKSQFYEYLALELLDTDFSDVKGKLTLRNLVAVVFQVLDGLEHVHSRGIVHYCDIKPSNLMVGLDGDGRVRIIDFGICRPYRDPKTLEHRPDKGTPCSLGTSG</sequence>
<dbReference type="Pfam" id="PF00069">
    <property type="entry name" value="Pkinase"/>
    <property type="match status" value="1"/>
</dbReference>
<accession>A0A5C3NQ02</accession>
<evidence type="ECO:0000313" key="3">
    <source>
        <dbReference type="EMBL" id="TFK79395.1"/>
    </source>
</evidence>
<dbReference type="PROSITE" id="PS50011">
    <property type="entry name" value="PROTEIN_KINASE_DOM"/>
    <property type="match status" value="1"/>
</dbReference>
<evidence type="ECO:0000313" key="4">
    <source>
        <dbReference type="Proteomes" id="UP000308197"/>
    </source>
</evidence>
<dbReference type="Gene3D" id="3.30.200.20">
    <property type="entry name" value="Phosphorylase Kinase, domain 1"/>
    <property type="match status" value="1"/>
</dbReference>
<dbReference type="GO" id="GO:0004674">
    <property type="term" value="F:protein serine/threonine kinase activity"/>
    <property type="evidence" value="ECO:0007669"/>
    <property type="project" value="UniProtKB-EC"/>
</dbReference>
<dbReference type="SUPFAM" id="SSF56112">
    <property type="entry name" value="Protein kinase-like (PK-like)"/>
    <property type="match status" value="1"/>
</dbReference>
<dbReference type="InParanoid" id="A0A5C3NQ02"/>
<dbReference type="Proteomes" id="UP000308197">
    <property type="component" value="Unassembled WGS sequence"/>
</dbReference>
<dbReference type="EC" id="2.7.11.1" evidence="1"/>
<dbReference type="PROSITE" id="PS00108">
    <property type="entry name" value="PROTEIN_KINASE_ST"/>
    <property type="match status" value="1"/>
</dbReference>
<feature type="domain" description="Protein kinase" evidence="2">
    <location>
        <begin position="25"/>
        <end position="203"/>
    </location>
</feature>
<dbReference type="InterPro" id="IPR000719">
    <property type="entry name" value="Prot_kinase_dom"/>
</dbReference>
<protein>
    <recommendedName>
        <fullName evidence="1">non-specific serine/threonine protein kinase</fullName>
        <ecNumber evidence="1">2.7.11.1</ecNumber>
    </recommendedName>
</protein>
<evidence type="ECO:0000256" key="1">
    <source>
        <dbReference type="ARBA" id="ARBA00012513"/>
    </source>
</evidence>
<dbReference type="InterPro" id="IPR011009">
    <property type="entry name" value="Kinase-like_dom_sf"/>
</dbReference>
<keyword evidence="3" id="KW-0418">Kinase</keyword>
<name>A0A5C3NQ02_9APHY</name>
<dbReference type="InterPro" id="IPR050235">
    <property type="entry name" value="CK1_Ser-Thr_kinase"/>
</dbReference>
<dbReference type="InterPro" id="IPR008271">
    <property type="entry name" value="Ser/Thr_kinase_AS"/>
</dbReference>